<feature type="region of interest" description="Disordered" evidence="3">
    <location>
        <begin position="733"/>
        <end position="833"/>
    </location>
</feature>
<dbReference type="InterPro" id="IPR004087">
    <property type="entry name" value="KH_dom"/>
</dbReference>
<dbReference type="GO" id="GO:0003723">
    <property type="term" value="F:RNA binding"/>
    <property type="evidence" value="ECO:0007669"/>
    <property type="project" value="UniProtKB-UniRule"/>
</dbReference>
<dbReference type="Gene3D" id="3.30.1370.10">
    <property type="entry name" value="K Homology domain, type 1"/>
    <property type="match status" value="1"/>
</dbReference>
<feature type="region of interest" description="Disordered" evidence="3">
    <location>
        <begin position="272"/>
        <end position="344"/>
    </location>
</feature>
<keyword evidence="2" id="KW-0694">RNA-binding</keyword>
<feature type="compositionally biased region" description="Low complexity" evidence="3">
    <location>
        <begin position="67"/>
        <end position="79"/>
    </location>
</feature>
<accession>A0A183AAL7</accession>
<proteinExistence type="predicted"/>
<feature type="compositionally biased region" description="Low complexity" evidence="3">
    <location>
        <begin position="658"/>
        <end position="671"/>
    </location>
</feature>
<dbReference type="InterPro" id="IPR036612">
    <property type="entry name" value="KH_dom_type_1_sf"/>
</dbReference>
<feature type="compositionally biased region" description="Low complexity" evidence="3">
    <location>
        <begin position="791"/>
        <end position="810"/>
    </location>
</feature>
<name>A0A183AAL7_9TREM</name>
<dbReference type="CDD" id="cd22436">
    <property type="entry name" value="KH-I_NOVA_rpt2"/>
    <property type="match status" value="1"/>
</dbReference>
<feature type="domain" description="K Homology" evidence="4">
    <location>
        <begin position="98"/>
        <end position="170"/>
    </location>
</feature>
<dbReference type="InterPro" id="IPR047276">
    <property type="entry name" value="KH-I_NOVA_rpt2"/>
</dbReference>
<evidence type="ECO:0000313" key="5">
    <source>
        <dbReference type="WBParaSite" id="ECPE_0000400901-mRNA-1"/>
    </source>
</evidence>
<dbReference type="Pfam" id="PF00013">
    <property type="entry name" value="KH_1"/>
    <property type="match status" value="1"/>
</dbReference>
<feature type="compositionally biased region" description="Polar residues" evidence="3">
    <location>
        <begin position="80"/>
        <end position="90"/>
    </location>
</feature>
<dbReference type="WBParaSite" id="ECPE_0000400901-mRNA-1">
    <property type="protein sequence ID" value="ECPE_0000400901-mRNA-1"/>
    <property type="gene ID" value="ECPE_0000400901"/>
</dbReference>
<feature type="compositionally biased region" description="Polar residues" evidence="3">
    <location>
        <begin position="691"/>
        <end position="702"/>
    </location>
</feature>
<feature type="compositionally biased region" description="Polar residues" evidence="3">
    <location>
        <begin position="751"/>
        <end position="762"/>
    </location>
</feature>
<feature type="compositionally biased region" description="Polar residues" evidence="3">
    <location>
        <begin position="319"/>
        <end position="340"/>
    </location>
</feature>
<evidence type="ECO:0000256" key="1">
    <source>
        <dbReference type="ARBA" id="ARBA00022737"/>
    </source>
</evidence>
<evidence type="ECO:0000256" key="2">
    <source>
        <dbReference type="PROSITE-ProRule" id="PRU00117"/>
    </source>
</evidence>
<dbReference type="PANTHER" id="PTHR10288">
    <property type="entry name" value="KH DOMAIN CONTAINING RNA BINDING PROTEIN"/>
    <property type="match status" value="1"/>
</dbReference>
<feature type="compositionally biased region" description="Polar residues" evidence="3">
    <location>
        <begin position="811"/>
        <end position="832"/>
    </location>
</feature>
<dbReference type="AlphaFoldDB" id="A0A183AAL7"/>
<keyword evidence="1" id="KW-0677">Repeat</keyword>
<protein>
    <submittedName>
        <fullName evidence="5">KH domain-containing protein</fullName>
    </submittedName>
</protein>
<feature type="compositionally biased region" description="Low complexity" evidence="3">
    <location>
        <begin position="288"/>
        <end position="306"/>
    </location>
</feature>
<evidence type="ECO:0000259" key="4">
    <source>
        <dbReference type="SMART" id="SM00322"/>
    </source>
</evidence>
<sequence>LEGVTRMHNYIMDRMLEKPECMGATVAPGPSTGPAGSSFRPACPGGLGDMTQQTGAAAVTTAATTTSSATPVGAGSAGTNSVWPQTSSMPGSRLPWGRHQQVKILVPNCTAGLVIGKVGAYVKEIKDRTGAFIQISQKSKEINLLERCITIAGEPDQCRAAVALVLAKIAEDPQSTSCPTISYSRVQGPVASAYPTGSPFAFASLPRFPATGPPGTAGPTPSHLVRDSVVSGTGFLPIVDPYTSPVLHAALLQATALAASFNQRGTGPGYYPGACMTTSPPPVPPPAQGAQQTSAPPQQPTVPTAPSGQPQVPAGPTAGPSQSATGQTAPGFSSHEQNPQGPELGLYAAVPNAVAAAAAAQLLSSGGGGLWSAATGPTAGGEAAWTPGETQIPGLTAAHATYEASYAPQMNFAYYPASQSAILASLASRHPGEAAAGFAGGGPPSAGPEFYPTSPPYAAASVQFAPPGSTLRVTSSGTTAAAQLASVYPAALAPTTTPQTSLLPMGPDRLPTGLGGAGGQPAAQAIQLGDLFSSLRLGTGTAQAAAAAAPYTDFSPAEFGQAFAATLSQHGLLNVPGLGAYSLLTGSAPPMSSAGAMPMGPIDGSRPPPVAMAPNRVVGAPAGVGVTIGVCGPTRDTYVYATSRPRPPLDQDTGAHYSSSGQSQSQQQQSQPPTLTVKRRGINTVPAGVSDTGSNSLRQSATTEQLGANGKLHFRYLFPYCKHNVYIRTSTVSAIRSSPTSEDSRAEETDQPISDPSGSDPSNRAPRDTPGSTSPSRQSSSPPAPPGIRQTDSATRSASTTTTTAMVETTVPQISTTTMALAPPTSVTTTGNRRAAKQALNGCPITAARTPNGVRK</sequence>
<feature type="region of interest" description="Disordered" evidence="3">
    <location>
        <begin position="67"/>
        <end position="92"/>
    </location>
</feature>
<feature type="region of interest" description="Disordered" evidence="3">
    <location>
        <begin position="639"/>
        <end position="702"/>
    </location>
</feature>
<feature type="compositionally biased region" description="Low complexity" evidence="3">
    <location>
        <begin position="770"/>
        <end position="781"/>
    </location>
</feature>
<dbReference type="InterPro" id="IPR004088">
    <property type="entry name" value="KH_dom_type_1"/>
</dbReference>
<dbReference type="PROSITE" id="PS50084">
    <property type="entry name" value="KH_TYPE_1"/>
    <property type="match status" value="1"/>
</dbReference>
<evidence type="ECO:0000256" key="3">
    <source>
        <dbReference type="SAM" id="MobiDB-lite"/>
    </source>
</evidence>
<reference evidence="5" key="1">
    <citation type="submission" date="2016-06" db="UniProtKB">
        <authorList>
            <consortium name="WormBaseParasite"/>
        </authorList>
    </citation>
    <scope>IDENTIFICATION</scope>
</reference>
<organism evidence="5">
    <name type="scientific">Echinostoma caproni</name>
    <dbReference type="NCBI Taxonomy" id="27848"/>
    <lineage>
        <taxon>Eukaryota</taxon>
        <taxon>Metazoa</taxon>
        <taxon>Spiralia</taxon>
        <taxon>Lophotrochozoa</taxon>
        <taxon>Platyhelminthes</taxon>
        <taxon>Trematoda</taxon>
        <taxon>Digenea</taxon>
        <taxon>Plagiorchiida</taxon>
        <taxon>Echinostomata</taxon>
        <taxon>Echinostomatoidea</taxon>
        <taxon>Echinostomatidae</taxon>
        <taxon>Echinostoma</taxon>
    </lineage>
</organism>
<dbReference type="SMART" id="SM00322">
    <property type="entry name" value="KH"/>
    <property type="match status" value="1"/>
</dbReference>
<dbReference type="SUPFAM" id="SSF54791">
    <property type="entry name" value="Eukaryotic type KH-domain (KH-domain type I)"/>
    <property type="match status" value="1"/>
</dbReference>